<organism evidence="2 3">
    <name type="scientific">Hymenobacter mellowenesis</name>
    <dbReference type="NCBI Taxonomy" id="3063995"/>
    <lineage>
        <taxon>Bacteria</taxon>
        <taxon>Pseudomonadati</taxon>
        <taxon>Bacteroidota</taxon>
        <taxon>Cytophagia</taxon>
        <taxon>Cytophagales</taxon>
        <taxon>Hymenobacteraceae</taxon>
        <taxon>Hymenobacter</taxon>
    </lineage>
</organism>
<name>A0ABT9AET7_9BACT</name>
<reference evidence="2" key="1">
    <citation type="submission" date="2023-07" db="EMBL/GenBank/DDBJ databases">
        <authorList>
            <person name="Kim M.K."/>
        </authorList>
    </citation>
    <scope>NUCLEOTIDE SEQUENCE</scope>
    <source>
        <strain evidence="2">M29</strain>
    </source>
</reference>
<comment type="caution">
    <text evidence="2">The sequence shown here is derived from an EMBL/GenBank/DDBJ whole genome shotgun (WGS) entry which is preliminary data.</text>
</comment>
<feature type="signal peptide" evidence="1">
    <location>
        <begin position="1"/>
        <end position="18"/>
    </location>
</feature>
<evidence type="ECO:0000313" key="3">
    <source>
        <dbReference type="Proteomes" id="UP001167796"/>
    </source>
</evidence>
<keyword evidence="3" id="KW-1185">Reference proteome</keyword>
<dbReference type="EMBL" id="JAUQSX010000008">
    <property type="protein sequence ID" value="MDO7847907.1"/>
    <property type="molecule type" value="Genomic_DNA"/>
</dbReference>
<feature type="chain" id="PRO_5045251724" description="DUF4932 domain-containing protein" evidence="1">
    <location>
        <begin position="19"/>
        <end position="501"/>
    </location>
</feature>
<protein>
    <recommendedName>
        <fullName evidence="4">DUF4932 domain-containing protein</fullName>
    </recommendedName>
</protein>
<evidence type="ECO:0000313" key="2">
    <source>
        <dbReference type="EMBL" id="MDO7847907.1"/>
    </source>
</evidence>
<proteinExistence type="predicted"/>
<evidence type="ECO:0000256" key="1">
    <source>
        <dbReference type="SAM" id="SignalP"/>
    </source>
</evidence>
<accession>A0ABT9AET7</accession>
<sequence length="501" mass="55868">MKRLLLLLFLLGNAPIRAQTSSTNPTAPSPAGYDPGPAVSVEVSRTHSLARFVETLAGDNNTYRGSRKAFEASRFNTPAARRWLRRYQSLDRDPGFDRDGYPAGRLGSVGSIVPTYLAASADAQDLPDLQRRTAGLLPNEVLVSLDSVYRYFTPAFDTLAWQPYAAELARLRPAYTEFLAKSQLMQKFGQLRTFYGSVWPDALPYRVLLTPQLDSKPGMGDLVFTNHATAVGNLVLLDCRPTSRMFVDGAGVVFHEMSHTLSAQQRLDLQQQLEGWYLHHPSPNGRYAYNLMEEALATVAGEWIYAQQKGRPESGEWYFDDYINRYAKVIYPLMTSYVERGRTIDSAFVNQAVGLFDQTFPQAATSYVNLFRNVLYWTNADDFQAAVQPFSDRFRSNFTYSAIPILNSARGLARAQSGEVLPVILITREHAATLKYLRDNLPALRKQRLRPEQSFVLSTTGPSGPLILVNAHDAAQLTAAAKLLEAQGHLDLKAPLVHLTP</sequence>
<gene>
    <name evidence="2" type="ORF">Q5H92_16195</name>
</gene>
<keyword evidence="1" id="KW-0732">Signal</keyword>
<dbReference type="RefSeq" id="WP_305012590.1">
    <property type="nucleotide sequence ID" value="NZ_JAUQSX010000008.1"/>
</dbReference>
<dbReference type="Proteomes" id="UP001167796">
    <property type="component" value="Unassembled WGS sequence"/>
</dbReference>
<evidence type="ECO:0008006" key="4">
    <source>
        <dbReference type="Google" id="ProtNLM"/>
    </source>
</evidence>